<dbReference type="EnsemblMetazoa" id="AMAM005830-RA">
    <property type="protein sequence ID" value="AMAM005830-PA"/>
    <property type="gene ID" value="AMAM005830"/>
</dbReference>
<sequence length="123" mass="13056">MSNVEQPQLQPYNNMADTDAPDASAGRLVDSGEINNSVSSVEIASGSDVVCRSTKTSSNANSFRIEALLASKEHENTNSTGADLSPIRAKANTVDLSGGDGFNASDDRHSRGTVKHHKREARI</sequence>
<dbReference type="AlphaFoldDB" id="A0A182SFM1"/>
<keyword evidence="3" id="KW-1185">Reference proteome</keyword>
<dbReference type="VEuPathDB" id="VectorBase:AMAM005830"/>
<evidence type="ECO:0000313" key="2">
    <source>
        <dbReference type="EnsemblMetazoa" id="AMAM005830-PA"/>
    </source>
</evidence>
<evidence type="ECO:0000313" key="3">
    <source>
        <dbReference type="Proteomes" id="UP000075901"/>
    </source>
</evidence>
<name>A0A182SFM1_9DIPT</name>
<feature type="region of interest" description="Disordered" evidence="1">
    <location>
        <begin position="1"/>
        <end position="30"/>
    </location>
</feature>
<accession>A0A182SFM1</accession>
<reference evidence="3" key="1">
    <citation type="submission" date="2013-09" db="EMBL/GenBank/DDBJ databases">
        <title>The Genome Sequence of Anopheles maculatus species B.</title>
        <authorList>
            <consortium name="The Broad Institute Genomics Platform"/>
            <person name="Neafsey D.E."/>
            <person name="Besansky N."/>
            <person name="Howell P."/>
            <person name="Walton C."/>
            <person name="Young S.K."/>
            <person name="Zeng Q."/>
            <person name="Gargeya S."/>
            <person name="Fitzgerald M."/>
            <person name="Haas B."/>
            <person name="Abouelleil A."/>
            <person name="Allen A.W."/>
            <person name="Alvarado L."/>
            <person name="Arachchi H.M."/>
            <person name="Berlin A.M."/>
            <person name="Chapman S.B."/>
            <person name="Gainer-Dewar J."/>
            <person name="Goldberg J."/>
            <person name="Griggs A."/>
            <person name="Gujja S."/>
            <person name="Hansen M."/>
            <person name="Howarth C."/>
            <person name="Imamovic A."/>
            <person name="Ireland A."/>
            <person name="Larimer J."/>
            <person name="McCowan C."/>
            <person name="Murphy C."/>
            <person name="Pearson M."/>
            <person name="Poon T.W."/>
            <person name="Priest M."/>
            <person name="Roberts A."/>
            <person name="Saif S."/>
            <person name="Shea T."/>
            <person name="Sisk P."/>
            <person name="Sykes S."/>
            <person name="Wortman J."/>
            <person name="Nusbaum C."/>
            <person name="Birren B."/>
        </authorList>
    </citation>
    <scope>NUCLEOTIDE SEQUENCE [LARGE SCALE GENOMIC DNA]</scope>
    <source>
        <strain evidence="3">maculatus3</strain>
    </source>
</reference>
<reference evidence="2" key="2">
    <citation type="submission" date="2020-05" db="UniProtKB">
        <authorList>
            <consortium name="EnsemblMetazoa"/>
        </authorList>
    </citation>
    <scope>IDENTIFICATION</scope>
    <source>
        <strain evidence="2">maculatus3</strain>
    </source>
</reference>
<evidence type="ECO:0000256" key="1">
    <source>
        <dbReference type="SAM" id="MobiDB-lite"/>
    </source>
</evidence>
<protein>
    <submittedName>
        <fullName evidence="2">Uncharacterized protein</fullName>
    </submittedName>
</protein>
<feature type="compositionally biased region" description="Polar residues" evidence="1">
    <location>
        <begin position="1"/>
        <end position="16"/>
    </location>
</feature>
<dbReference type="Proteomes" id="UP000075901">
    <property type="component" value="Unassembled WGS sequence"/>
</dbReference>
<feature type="compositionally biased region" description="Basic residues" evidence="1">
    <location>
        <begin position="111"/>
        <end position="123"/>
    </location>
</feature>
<feature type="region of interest" description="Disordered" evidence="1">
    <location>
        <begin position="97"/>
        <end position="123"/>
    </location>
</feature>
<proteinExistence type="predicted"/>
<organism evidence="2 3">
    <name type="scientific">Anopheles maculatus</name>
    <dbReference type="NCBI Taxonomy" id="74869"/>
    <lineage>
        <taxon>Eukaryota</taxon>
        <taxon>Metazoa</taxon>
        <taxon>Ecdysozoa</taxon>
        <taxon>Arthropoda</taxon>
        <taxon>Hexapoda</taxon>
        <taxon>Insecta</taxon>
        <taxon>Pterygota</taxon>
        <taxon>Neoptera</taxon>
        <taxon>Endopterygota</taxon>
        <taxon>Diptera</taxon>
        <taxon>Nematocera</taxon>
        <taxon>Culicoidea</taxon>
        <taxon>Culicidae</taxon>
        <taxon>Anophelinae</taxon>
        <taxon>Anopheles</taxon>
        <taxon>Anopheles maculatus group</taxon>
    </lineage>
</organism>